<reference evidence="2" key="2">
    <citation type="submission" date="2015-06" db="UniProtKB">
        <authorList>
            <consortium name="EnsemblPlants"/>
        </authorList>
    </citation>
    <scope>IDENTIFICATION</scope>
</reference>
<feature type="region of interest" description="Disordered" evidence="1">
    <location>
        <begin position="72"/>
        <end position="112"/>
    </location>
</feature>
<dbReference type="AlphaFoldDB" id="A0A0E0P7M4"/>
<evidence type="ECO:0000256" key="1">
    <source>
        <dbReference type="SAM" id="MobiDB-lite"/>
    </source>
</evidence>
<name>A0A0E0P7M4_ORYRU</name>
<sequence>MDAAGGARAVRRAEGGRRFECAAHGDYVVLALCGPVAQAPTSAFVFDSRCDEWRWTPSCLYIVVVHHGGVGRTGGRRGGDDTTTVRRQSGQEEWESSHMSTHSVCGHTEGGT</sequence>
<proteinExistence type="predicted"/>
<dbReference type="EnsemblPlants" id="ORUFI04G09510.1">
    <property type="protein sequence ID" value="ORUFI04G09510.1"/>
    <property type="gene ID" value="ORUFI04G09510"/>
</dbReference>
<dbReference type="Gramene" id="ORUFI04G09510.1">
    <property type="protein sequence ID" value="ORUFI04G09510.1"/>
    <property type="gene ID" value="ORUFI04G09510"/>
</dbReference>
<protein>
    <submittedName>
        <fullName evidence="2">Uncharacterized protein</fullName>
    </submittedName>
</protein>
<accession>A0A0E0P7M4</accession>
<reference evidence="3" key="1">
    <citation type="submission" date="2013-06" db="EMBL/GenBank/DDBJ databases">
        <authorList>
            <person name="Zhao Q."/>
        </authorList>
    </citation>
    <scope>NUCLEOTIDE SEQUENCE</scope>
    <source>
        <strain evidence="3">cv. W1943</strain>
    </source>
</reference>
<organism evidence="2 3">
    <name type="scientific">Oryza rufipogon</name>
    <name type="common">Brownbeard rice</name>
    <name type="synonym">Asian wild rice</name>
    <dbReference type="NCBI Taxonomy" id="4529"/>
    <lineage>
        <taxon>Eukaryota</taxon>
        <taxon>Viridiplantae</taxon>
        <taxon>Streptophyta</taxon>
        <taxon>Embryophyta</taxon>
        <taxon>Tracheophyta</taxon>
        <taxon>Spermatophyta</taxon>
        <taxon>Magnoliopsida</taxon>
        <taxon>Liliopsida</taxon>
        <taxon>Poales</taxon>
        <taxon>Poaceae</taxon>
        <taxon>BOP clade</taxon>
        <taxon>Oryzoideae</taxon>
        <taxon>Oryzeae</taxon>
        <taxon>Oryzinae</taxon>
        <taxon>Oryza</taxon>
    </lineage>
</organism>
<dbReference type="HOGENOM" id="CLU_2150014_0_0_1"/>
<evidence type="ECO:0000313" key="2">
    <source>
        <dbReference type="EnsemblPlants" id="ORUFI04G09510.1"/>
    </source>
</evidence>
<dbReference type="Proteomes" id="UP000008022">
    <property type="component" value="Unassembled WGS sequence"/>
</dbReference>
<keyword evidence="3" id="KW-1185">Reference proteome</keyword>
<evidence type="ECO:0000313" key="3">
    <source>
        <dbReference type="Proteomes" id="UP000008022"/>
    </source>
</evidence>